<accession>A0A4V1N1K6</accession>
<evidence type="ECO:0000256" key="3">
    <source>
        <dbReference type="ARBA" id="ARBA00038695"/>
    </source>
</evidence>
<evidence type="ECO:0000256" key="2">
    <source>
        <dbReference type="ARBA" id="ARBA00038434"/>
    </source>
</evidence>
<dbReference type="SUPFAM" id="SSF69754">
    <property type="entry name" value="Ribosome binding protein Y (YfiA homologue)"/>
    <property type="match status" value="1"/>
</dbReference>
<dbReference type="Pfam" id="PF02482">
    <property type="entry name" value="Ribosomal_S30AE"/>
    <property type="match status" value="1"/>
</dbReference>
<dbReference type="RefSeq" id="WP_129469519.1">
    <property type="nucleotide sequence ID" value="NZ_SAWZ01000001.1"/>
</dbReference>
<dbReference type="PANTHER" id="PTHR33231">
    <property type="entry name" value="30S RIBOSOMAL PROTEIN"/>
    <property type="match status" value="1"/>
</dbReference>
<evidence type="ECO:0000256" key="1">
    <source>
        <dbReference type="ARBA" id="ARBA00022845"/>
    </source>
</evidence>
<evidence type="ECO:0000313" key="7">
    <source>
        <dbReference type="Proteomes" id="UP000289784"/>
    </source>
</evidence>
<evidence type="ECO:0000256" key="5">
    <source>
        <dbReference type="ARBA" id="ARBA00041319"/>
    </source>
</evidence>
<dbReference type="InterPro" id="IPR003489">
    <property type="entry name" value="RHF/RaiA"/>
</dbReference>
<comment type="caution">
    <text evidence="6">The sequence shown here is derived from an EMBL/GenBank/DDBJ whole genome shotgun (WGS) entry which is preliminary data.</text>
</comment>
<dbReference type="CDD" id="cd00552">
    <property type="entry name" value="RaiA"/>
    <property type="match status" value="1"/>
</dbReference>
<sequence>MRIETYGQQLEVTPAMREYVETKLQRLERHFDRPLEVRTQLCVRKPDYVAEATVMMAGKTVHADAGAPTMYAAIDVLADKLDRLVMKVKRKRASGRRIATRSVAALLAE</sequence>
<dbReference type="GO" id="GO:0045900">
    <property type="term" value="P:negative regulation of translational elongation"/>
    <property type="evidence" value="ECO:0007669"/>
    <property type="project" value="TreeGrafter"/>
</dbReference>
<dbReference type="PANTHER" id="PTHR33231:SF1">
    <property type="entry name" value="30S RIBOSOMAL PROTEIN"/>
    <property type="match status" value="1"/>
</dbReference>
<dbReference type="NCBIfam" id="TIGR00741">
    <property type="entry name" value="yfiA"/>
    <property type="match status" value="1"/>
</dbReference>
<comment type="subunit">
    <text evidence="3">Associates exclusively with 100S ribosomes, which are dimers of 70S ribosomes.</text>
</comment>
<dbReference type="Proteomes" id="UP000289784">
    <property type="component" value="Unassembled WGS sequence"/>
</dbReference>
<organism evidence="6 7">
    <name type="scientific">Pseudoxanthomonas composti</name>
    <dbReference type="NCBI Taxonomy" id="2137479"/>
    <lineage>
        <taxon>Bacteria</taxon>
        <taxon>Pseudomonadati</taxon>
        <taxon>Pseudomonadota</taxon>
        <taxon>Gammaproteobacteria</taxon>
        <taxon>Lysobacterales</taxon>
        <taxon>Lysobacteraceae</taxon>
        <taxon>Pseudoxanthomonas</taxon>
    </lineage>
</organism>
<proteinExistence type="inferred from homology"/>
<dbReference type="GO" id="GO:0022627">
    <property type="term" value="C:cytosolic small ribosomal subunit"/>
    <property type="evidence" value="ECO:0007669"/>
    <property type="project" value="TreeGrafter"/>
</dbReference>
<dbReference type="AlphaFoldDB" id="A0A4V1N1K6"/>
<dbReference type="OrthoDB" id="9795980at2"/>
<evidence type="ECO:0000313" key="6">
    <source>
        <dbReference type="EMBL" id="RXR08628.1"/>
    </source>
</evidence>
<dbReference type="GO" id="GO:0043024">
    <property type="term" value="F:ribosomal small subunit binding"/>
    <property type="evidence" value="ECO:0007669"/>
    <property type="project" value="TreeGrafter"/>
</dbReference>
<comment type="similarity">
    <text evidence="2">Belongs to the HPF/YfiA ribosome-associated protein family. Short HPF subfamily.</text>
</comment>
<evidence type="ECO:0000256" key="4">
    <source>
        <dbReference type="ARBA" id="ARBA00041148"/>
    </source>
</evidence>
<keyword evidence="7" id="KW-1185">Reference proteome</keyword>
<dbReference type="Gene3D" id="3.30.160.100">
    <property type="entry name" value="Ribosome hibernation promotion factor-like"/>
    <property type="match status" value="1"/>
</dbReference>
<reference evidence="6 7" key="1">
    <citation type="submission" date="2019-01" db="EMBL/GenBank/DDBJ databases">
        <title>Pseudoxanthomonas composti sp. nov., isolated from compost.</title>
        <authorList>
            <person name="Yang G."/>
        </authorList>
    </citation>
    <scope>NUCLEOTIDE SEQUENCE [LARGE SCALE GENOMIC DNA]</scope>
    <source>
        <strain evidence="6 7">GSS15</strain>
    </source>
</reference>
<protein>
    <recommendedName>
        <fullName evidence="4">Ribosome hibernation promoting factor</fullName>
    </recommendedName>
    <alternativeName>
        <fullName evidence="5">Hibernation factor HPF</fullName>
    </alternativeName>
</protein>
<dbReference type="EMBL" id="SAWZ01000001">
    <property type="protein sequence ID" value="RXR08628.1"/>
    <property type="molecule type" value="Genomic_DNA"/>
</dbReference>
<gene>
    <name evidence="6" type="primary">raiA</name>
    <name evidence="6" type="ORF">EPA99_02055</name>
</gene>
<dbReference type="InterPro" id="IPR036567">
    <property type="entry name" value="RHF-like"/>
</dbReference>
<name>A0A4V1N1K6_9GAMM</name>
<keyword evidence="1" id="KW-0810">Translation regulation</keyword>
<dbReference type="InterPro" id="IPR050574">
    <property type="entry name" value="HPF/YfiA_ribosome-assoc"/>
</dbReference>